<evidence type="ECO:0000256" key="2">
    <source>
        <dbReference type="SAM" id="Phobius"/>
    </source>
</evidence>
<proteinExistence type="predicted"/>
<evidence type="ECO:0000256" key="1">
    <source>
        <dbReference type="SAM" id="MobiDB-lite"/>
    </source>
</evidence>
<evidence type="ECO:0000313" key="3">
    <source>
        <dbReference type="EMBL" id="WAR28388.1"/>
    </source>
</evidence>
<keyword evidence="2" id="KW-0472">Membrane</keyword>
<keyword evidence="2" id="KW-0812">Transmembrane</keyword>
<organism evidence="3 4">
    <name type="scientific">Mya arenaria</name>
    <name type="common">Soft-shell clam</name>
    <dbReference type="NCBI Taxonomy" id="6604"/>
    <lineage>
        <taxon>Eukaryota</taxon>
        <taxon>Metazoa</taxon>
        <taxon>Spiralia</taxon>
        <taxon>Lophotrochozoa</taxon>
        <taxon>Mollusca</taxon>
        <taxon>Bivalvia</taxon>
        <taxon>Autobranchia</taxon>
        <taxon>Heteroconchia</taxon>
        <taxon>Euheterodonta</taxon>
        <taxon>Imparidentia</taxon>
        <taxon>Neoheterodontei</taxon>
        <taxon>Myida</taxon>
        <taxon>Myoidea</taxon>
        <taxon>Myidae</taxon>
        <taxon>Mya</taxon>
    </lineage>
</organism>
<feature type="region of interest" description="Disordered" evidence="1">
    <location>
        <begin position="86"/>
        <end position="106"/>
    </location>
</feature>
<feature type="compositionally biased region" description="Basic and acidic residues" evidence="1">
    <location>
        <begin position="95"/>
        <end position="106"/>
    </location>
</feature>
<name>A0ABY7G5E8_MYAAR</name>
<dbReference type="EMBL" id="CP111026">
    <property type="protein sequence ID" value="WAR28388.1"/>
    <property type="molecule type" value="Genomic_DNA"/>
</dbReference>
<keyword evidence="4" id="KW-1185">Reference proteome</keyword>
<evidence type="ECO:0000313" key="4">
    <source>
        <dbReference type="Proteomes" id="UP001164746"/>
    </source>
</evidence>
<gene>
    <name evidence="3" type="ORF">MAR_014092</name>
</gene>
<feature type="region of interest" description="Disordered" evidence="1">
    <location>
        <begin position="1"/>
        <end position="22"/>
    </location>
</feature>
<dbReference type="Proteomes" id="UP001164746">
    <property type="component" value="Chromosome 15"/>
</dbReference>
<sequence length="164" mass="18232">MASTTTTTTVTTDNSTSSSTHKTTISDLLHIPTSTAIAIFVVVLVVLVGLVLLYAFLYKKGTGPLADNDPTFVVGLPKPGQDRELFSIGDGDGVEDGRPDARRRSRRGTEDEFFYDEIFEHSAFVDETTNRANKQLTVKDDDFERMLDELEVPDLEFKRPTSRI</sequence>
<reference evidence="3" key="1">
    <citation type="submission" date="2022-11" db="EMBL/GenBank/DDBJ databases">
        <title>Centuries of genome instability and evolution in soft-shell clam transmissible cancer (bioRxiv).</title>
        <authorList>
            <person name="Hart S.F.M."/>
            <person name="Yonemitsu M.A."/>
            <person name="Giersch R.M."/>
            <person name="Beal B.F."/>
            <person name="Arriagada G."/>
            <person name="Davis B.W."/>
            <person name="Ostrander E.A."/>
            <person name="Goff S.P."/>
            <person name="Metzger M.J."/>
        </authorList>
    </citation>
    <scope>NUCLEOTIDE SEQUENCE</scope>
    <source>
        <strain evidence="3">MELC-2E11</strain>
        <tissue evidence="3">Siphon/mantle</tissue>
    </source>
</reference>
<keyword evidence="2" id="KW-1133">Transmembrane helix</keyword>
<protein>
    <submittedName>
        <fullName evidence="3">Uncharacterized protein</fullName>
    </submittedName>
</protein>
<feature type="transmembrane region" description="Helical" evidence="2">
    <location>
        <begin position="36"/>
        <end position="57"/>
    </location>
</feature>
<accession>A0ABY7G5E8</accession>